<keyword evidence="2" id="KW-1185">Reference proteome</keyword>
<dbReference type="Proteomes" id="UP001176059">
    <property type="component" value="Unassembled WGS sequence"/>
</dbReference>
<proteinExistence type="predicted"/>
<name>A0AA38JQG7_9AGAR</name>
<sequence length="92" mass="10673">MMVGLIPALCIRPSFSLGLGIIFRLQFSGHRLWHGGMASQRQFSDIWHWSMTSRAKHLGPLVPLKQERDVHRKYVAFWEPLSVSNNKSYDCF</sequence>
<accession>A0AA38JQG7</accession>
<gene>
    <name evidence="1" type="ORF">DFJ43DRAFT_1077827</name>
</gene>
<organism evidence="1 2">
    <name type="scientific">Lentinula guzmanii</name>
    <dbReference type="NCBI Taxonomy" id="2804957"/>
    <lineage>
        <taxon>Eukaryota</taxon>
        <taxon>Fungi</taxon>
        <taxon>Dikarya</taxon>
        <taxon>Basidiomycota</taxon>
        <taxon>Agaricomycotina</taxon>
        <taxon>Agaricomycetes</taxon>
        <taxon>Agaricomycetidae</taxon>
        <taxon>Agaricales</taxon>
        <taxon>Marasmiineae</taxon>
        <taxon>Omphalotaceae</taxon>
        <taxon>Lentinula</taxon>
    </lineage>
</organism>
<comment type="caution">
    <text evidence="1">The sequence shown here is derived from an EMBL/GenBank/DDBJ whole genome shotgun (WGS) entry which is preliminary data.</text>
</comment>
<reference evidence="1" key="2">
    <citation type="journal article" date="2023" name="Proc. Natl. Acad. Sci. U.S.A.">
        <title>A global phylogenomic analysis of the shiitake genus Lentinula.</title>
        <authorList>
            <person name="Sierra-Patev S."/>
            <person name="Min B."/>
            <person name="Naranjo-Ortiz M."/>
            <person name="Looney B."/>
            <person name="Konkel Z."/>
            <person name="Slot J.C."/>
            <person name="Sakamoto Y."/>
            <person name="Steenwyk J.L."/>
            <person name="Rokas A."/>
            <person name="Carro J."/>
            <person name="Camarero S."/>
            <person name="Ferreira P."/>
            <person name="Molpeceres G."/>
            <person name="Ruiz-Duenas F.J."/>
            <person name="Serrano A."/>
            <person name="Henrissat B."/>
            <person name="Drula E."/>
            <person name="Hughes K.W."/>
            <person name="Mata J.L."/>
            <person name="Ishikawa N.K."/>
            <person name="Vargas-Isla R."/>
            <person name="Ushijima S."/>
            <person name="Smith C.A."/>
            <person name="Donoghue J."/>
            <person name="Ahrendt S."/>
            <person name="Andreopoulos W."/>
            <person name="He G."/>
            <person name="LaButti K."/>
            <person name="Lipzen A."/>
            <person name="Ng V."/>
            <person name="Riley R."/>
            <person name="Sandor L."/>
            <person name="Barry K."/>
            <person name="Martinez A.T."/>
            <person name="Xiao Y."/>
            <person name="Gibbons J.G."/>
            <person name="Terashima K."/>
            <person name="Grigoriev I.V."/>
            <person name="Hibbett D."/>
        </authorList>
    </citation>
    <scope>NUCLEOTIDE SEQUENCE</scope>
    <source>
        <strain evidence="1">ET3784</strain>
    </source>
</reference>
<evidence type="ECO:0000313" key="1">
    <source>
        <dbReference type="EMBL" id="KAJ3731573.1"/>
    </source>
</evidence>
<dbReference type="AlphaFoldDB" id="A0AA38JQG7"/>
<reference evidence="1" key="1">
    <citation type="submission" date="2022-08" db="EMBL/GenBank/DDBJ databases">
        <authorList>
            <consortium name="DOE Joint Genome Institute"/>
            <person name="Min B."/>
            <person name="Sierra-Patev S."/>
            <person name="Naranjo-Ortiz M."/>
            <person name="Looney B."/>
            <person name="Konkel Z."/>
            <person name="Slot J.C."/>
            <person name="Sakamoto Y."/>
            <person name="Steenwyk J.L."/>
            <person name="Rokas A."/>
            <person name="Carro J."/>
            <person name="Camarero S."/>
            <person name="Ferreira P."/>
            <person name="Molpeceres G."/>
            <person name="Ruiz-duenas F.J."/>
            <person name="Serrano A."/>
            <person name="Henrissat B."/>
            <person name="Drula E."/>
            <person name="Hughes K.W."/>
            <person name="Mata J.L."/>
            <person name="Ishikawa N.K."/>
            <person name="Vargas-Isla R."/>
            <person name="Ushijima S."/>
            <person name="Smith C.A."/>
            <person name="Ahrendt S."/>
            <person name="Andreopoulos W."/>
            <person name="He G."/>
            <person name="LaButti K."/>
            <person name="Lipzen A."/>
            <person name="Ng V."/>
            <person name="Riley R."/>
            <person name="Sandor L."/>
            <person name="Barry K."/>
            <person name="Martinez A.T."/>
            <person name="Xiao Y."/>
            <person name="Gibbons J.G."/>
            <person name="Terashima K."/>
            <person name="Hibbett D.S."/>
            <person name="Grigoriev I.V."/>
        </authorList>
    </citation>
    <scope>NUCLEOTIDE SEQUENCE</scope>
    <source>
        <strain evidence="1">ET3784</strain>
    </source>
</reference>
<dbReference type="EMBL" id="JANVFO010000029">
    <property type="protein sequence ID" value="KAJ3731573.1"/>
    <property type="molecule type" value="Genomic_DNA"/>
</dbReference>
<protein>
    <submittedName>
        <fullName evidence="1">Uncharacterized protein</fullName>
    </submittedName>
</protein>
<evidence type="ECO:0000313" key="2">
    <source>
        <dbReference type="Proteomes" id="UP001176059"/>
    </source>
</evidence>